<proteinExistence type="predicted"/>
<dbReference type="OrthoDB" id="7615851at2759"/>
<name>A0A4Y2LKN3_ARAVE</name>
<protein>
    <recommendedName>
        <fullName evidence="3">Tc1-like transposase DDE domain-containing protein</fullName>
    </recommendedName>
</protein>
<evidence type="ECO:0008006" key="3">
    <source>
        <dbReference type="Google" id="ProtNLM"/>
    </source>
</evidence>
<dbReference type="Proteomes" id="UP000499080">
    <property type="component" value="Unassembled WGS sequence"/>
</dbReference>
<gene>
    <name evidence="1" type="ORF">AVEN_85878_1</name>
</gene>
<reference evidence="1 2" key="1">
    <citation type="journal article" date="2019" name="Sci. Rep.">
        <title>Orb-weaving spider Araneus ventricosus genome elucidates the spidroin gene catalogue.</title>
        <authorList>
            <person name="Kono N."/>
            <person name="Nakamura H."/>
            <person name="Ohtoshi R."/>
            <person name="Moran D.A.P."/>
            <person name="Shinohara A."/>
            <person name="Yoshida Y."/>
            <person name="Fujiwara M."/>
            <person name="Mori M."/>
            <person name="Tomita M."/>
            <person name="Arakawa K."/>
        </authorList>
    </citation>
    <scope>NUCLEOTIDE SEQUENCE [LARGE SCALE GENOMIC DNA]</scope>
</reference>
<keyword evidence="2" id="KW-1185">Reference proteome</keyword>
<dbReference type="GO" id="GO:0003676">
    <property type="term" value="F:nucleic acid binding"/>
    <property type="evidence" value="ECO:0007669"/>
    <property type="project" value="InterPro"/>
</dbReference>
<accession>A0A4Y2LKN3</accession>
<comment type="caution">
    <text evidence="1">The sequence shown here is derived from an EMBL/GenBank/DDBJ whole genome shotgun (WGS) entry which is preliminary data.</text>
</comment>
<dbReference type="Gene3D" id="3.30.420.10">
    <property type="entry name" value="Ribonuclease H-like superfamily/Ribonuclease H"/>
    <property type="match status" value="1"/>
</dbReference>
<evidence type="ECO:0000313" key="1">
    <source>
        <dbReference type="EMBL" id="GBN14543.1"/>
    </source>
</evidence>
<evidence type="ECO:0000313" key="2">
    <source>
        <dbReference type="Proteomes" id="UP000499080"/>
    </source>
</evidence>
<organism evidence="1 2">
    <name type="scientific">Araneus ventricosus</name>
    <name type="common">Orbweaver spider</name>
    <name type="synonym">Epeira ventricosa</name>
    <dbReference type="NCBI Taxonomy" id="182803"/>
    <lineage>
        <taxon>Eukaryota</taxon>
        <taxon>Metazoa</taxon>
        <taxon>Ecdysozoa</taxon>
        <taxon>Arthropoda</taxon>
        <taxon>Chelicerata</taxon>
        <taxon>Arachnida</taxon>
        <taxon>Araneae</taxon>
        <taxon>Araneomorphae</taxon>
        <taxon>Entelegynae</taxon>
        <taxon>Araneoidea</taxon>
        <taxon>Araneidae</taxon>
        <taxon>Araneus</taxon>
    </lineage>
</organism>
<dbReference type="AlphaFoldDB" id="A0A4Y2LKN3"/>
<dbReference type="InterPro" id="IPR036397">
    <property type="entry name" value="RNaseH_sf"/>
</dbReference>
<sequence length="108" mass="12334">MGTDAIFMDDNARPHKARLVRNYLDSETIPQMAWLDGSPNLNPMGMYGRYWEDRLQVAVCRQAPSMSSNKSYYRNGHYCRNKRSTTLLPACLAVVKHAFQLEGIIPVI</sequence>
<dbReference type="EMBL" id="BGPR01005915">
    <property type="protein sequence ID" value="GBN14543.1"/>
    <property type="molecule type" value="Genomic_DNA"/>
</dbReference>